<dbReference type="Pfam" id="PF01477">
    <property type="entry name" value="PLAT"/>
    <property type="match status" value="1"/>
</dbReference>
<feature type="transmembrane region" description="Helical" evidence="3">
    <location>
        <begin position="222"/>
        <end position="240"/>
    </location>
</feature>
<keyword evidence="3" id="KW-0472">Membrane</keyword>
<sequence>MLYGDMMGEWLLWVEDSRVIQLRVVGPTSCLPPLMLWRFCQGLGATPLPDNKVEDKYLYEMLVITGNLKGAQTDSKVQFILSGDRDETDIRTLADNQRKILQKDSVDVFVMAVPRPLGDLQFLRVWHDNSGLGPDASWYLSFIVLRDVQTGKKYEFIANDWLAVEYGDGQIDRLLSVAGSEERKAFKHLFRNTSNKELSDGHLWFSVFLRPYRSRFTRCQRVASCFSSLFLFMLVNAMWYERVPEQPGKGGLSLGPFSLSIEQLGVGLLSNIIVFVPSLVIIFIFRKARPRKLRKNRIEVAVMEMSKVKEKSENQQLQRTNDLKDNRNASNEEGQ</sequence>
<dbReference type="Gene3D" id="2.60.60.20">
    <property type="entry name" value="PLAT/LH2 domain"/>
    <property type="match status" value="1"/>
</dbReference>
<dbReference type="GO" id="GO:0050982">
    <property type="term" value="P:detection of mechanical stimulus"/>
    <property type="evidence" value="ECO:0007669"/>
    <property type="project" value="TreeGrafter"/>
</dbReference>
<dbReference type="GO" id="GO:0016020">
    <property type="term" value="C:membrane"/>
    <property type="evidence" value="ECO:0007669"/>
    <property type="project" value="InterPro"/>
</dbReference>
<protein>
    <recommendedName>
        <fullName evidence="4">PLAT domain-containing protein</fullName>
    </recommendedName>
</protein>
<feature type="transmembrane region" description="Helical" evidence="3">
    <location>
        <begin position="260"/>
        <end position="285"/>
    </location>
</feature>
<dbReference type="GO" id="GO:0005262">
    <property type="term" value="F:calcium channel activity"/>
    <property type="evidence" value="ECO:0007669"/>
    <property type="project" value="TreeGrafter"/>
</dbReference>
<proteinExistence type="predicted"/>
<dbReference type="InterPro" id="IPR000434">
    <property type="entry name" value="PC1"/>
</dbReference>
<feature type="region of interest" description="Disordered" evidence="2">
    <location>
        <begin position="310"/>
        <end position="335"/>
    </location>
</feature>
<evidence type="ECO:0000313" key="6">
    <source>
        <dbReference type="Proteomes" id="UP001487740"/>
    </source>
</evidence>
<accession>A0AAW0TZD9</accession>
<dbReference type="SUPFAM" id="SSF49723">
    <property type="entry name" value="Lipase/lipooxygenase domain (PLAT/LH2 domain)"/>
    <property type="match status" value="1"/>
</dbReference>
<keyword evidence="3" id="KW-1133">Transmembrane helix</keyword>
<comment type="caution">
    <text evidence="5">The sequence shown here is derived from an EMBL/GenBank/DDBJ whole genome shotgun (WGS) entry which is preliminary data.</text>
</comment>
<name>A0AAW0TZD9_SCYPA</name>
<dbReference type="InterPro" id="IPR051223">
    <property type="entry name" value="Polycystin"/>
</dbReference>
<keyword evidence="3" id="KW-0812">Transmembrane</keyword>
<dbReference type="AlphaFoldDB" id="A0AAW0TZD9"/>
<evidence type="ECO:0000256" key="1">
    <source>
        <dbReference type="PROSITE-ProRule" id="PRU00152"/>
    </source>
</evidence>
<evidence type="ECO:0000256" key="2">
    <source>
        <dbReference type="SAM" id="MobiDB-lite"/>
    </source>
</evidence>
<evidence type="ECO:0000259" key="4">
    <source>
        <dbReference type="PROSITE" id="PS50095"/>
    </source>
</evidence>
<dbReference type="EMBL" id="JARAKH010000022">
    <property type="protein sequence ID" value="KAK8392418.1"/>
    <property type="molecule type" value="Genomic_DNA"/>
</dbReference>
<reference evidence="5 6" key="1">
    <citation type="submission" date="2023-03" db="EMBL/GenBank/DDBJ databases">
        <title>High-quality genome of Scylla paramamosain provides insights in environmental adaptation.</title>
        <authorList>
            <person name="Zhang L."/>
        </authorList>
    </citation>
    <scope>NUCLEOTIDE SEQUENCE [LARGE SCALE GENOMIC DNA]</scope>
    <source>
        <strain evidence="5">LZ_2023a</strain>
        <tissue evidence="5">Muscle</tissue>
    </source>
</reference>
<dbReference type="SMART" id="SM00308">
    <property type="entry name" value="LH2"/>
    <property type="match status" value="1"/>
</dbReference>
<keyword evidence="6" id="KW-1185">Reference proteome</keyword>
<feature type="domain" description="PLAT" evidence="4">
    <location>
        <begin position="57"/>
        <end position="176"/>
    </location>
</feature>
<gene>
    <name evidence="5" type="ORF">O3P69_014648</name>
</gene>
<dbReference type="InterPro" id="IPR036392">
    <property type="entry name" value="PLAT/LH2_dom_sf"/>
</dbReference>
<comment type="caution">
    <text evidence="1">Lacks conserved residue(s) required for the propagation of feature annotation.</text>
</comment>
<organism evidence="5 6">
    <name type="scientific">Scylla paramamosain</name>
    <name type="common">Mud crab</name>
    <dbReference type="NCBI Taxonomy" id="85552"/>
    <lineage>
        <taxon>Eukaryota</taxon>
        <taxon>Metazoa</taxon>
        <taxon>Ecdysozoa</taxon>
        <taxon>Arthropoda</taxon>
        <taxon>Crustacea</taxon>
        <taxon>Multicrustacea</taxon>
        <taxon>Malacostraca</taxon>
        <taxon>Eumalacostraca</taxon>
        <taxon>Eucarida</taxon>
        <taxon>Decapoda</taxon>
        <taxon>Pleocyemata</taxon>
        <taxon>Brachyura</taxon>
        <taxon>Eubrachyura</taxon>
        <taxon>Portunoidea</taxon>
        <taxon>Portunidae</taxon>
        <taxon>Portuninae</taxon>
        <taxon>Scylla</taxon>
    </lineage>
</organism>
<dbReference type="InterPro" id="IPR001024">
    <property type="entry name" value="PLAT/LH2_dom"/>
</dbReference>
<evidence type="ECO:0000256" key="3">
    <source>
        <dbReference type="SAM" id="Phobius"/>
    </source>
</evidence>
<dbReference type="PRINTS" id="PR00500">
    <property type="entry name" value="POLYCYSTIN1"/>
</dbReference>
<dbReference type="PANTHER" id="PTHR10877:SF150">
    <property type="entry name" value="REJ DOMAIN-CONTAINING PROTEIN"/>
    <property type="match status" value="1"/>
</dbReference>
<dbReference type="FunFam" id="2.60.60.20:FF:000022">
    <property type="entry name" value="Uncharacterized protein"/>
    <property type="match status" value="1"/>
</dbReference>
<dbReference type="PROSITE" id="PS50095">
    <property type="entry name" value="PLAT"/>
    <property type="match status" value="1"/>
</dbReference>
<evidence type="ECO:0000313" key="5">
    <source>
        <dbReference type="EMBL" id="KAK8392418.1"/>
    </source>
</evidence>
<dbReference type="Proteomes" id="UP001487740">
    <property type="component" value="Unassembled WGS sequence"/>
</dbReference>
<dbReference type="PANTHER" id="PTHR10877">
    <property type="entry name" value="POLYCYSTIN FAMILY MEMBER"/>
    <property type="match status" value="1"/>
</dbReference>